<organism evidence="5 6">
    <name type="scientific">Actinomadura syzygii</name>
    <dbReference type="NCBI Taxonomy" id="1427538"/>
    <lineage>
        <taxon>Bacteria</taxon>
        <taxon>Bacillati</taxon>
        <taxon>Actinomycetota</taxon>
        <taxon>Actinomycetes</taxon>
        <taxon>Streptosporangiales</taxon>
        <taxon>Thermomonosporaceae</taxon>
        <taxon>Actinomadura</taxon>
    </lineage>
</organism>
<dbReference type="Gene3D" id="1.10.10.10">
    <property type="entry name" value="Winged helix-like DNA-binding domain superfamily/Winged helix DNA-binding domain"/>
    <property type="match status" value="1"/>
</dbReference>
<dbReference type="SUPFAM" id="SSF48008">
    <property type="entry name" value="GntR ligand-binding domain-like"/>
    <property type="match status" value="1"/>
</dbReference>
<feature type="domain" description="HTH gntR-type" evidence="4">
    <location>
        <begin position="18"/>
        <end position="85"/>
    </location>
</feature>
<dbReference type="GO" id="GO:0003700">
    <property type="term" value="F:DNA-binding transcription factor activity"/>
    <property type="evidence" value="ECO:0007669"/>
    <property type="project" value="InterPro"/>
</dbReference>
<dbReference type="GO" id="GO:0003677">
    <property type="term" value="F:DNA binding"/>
    <property type="evidence" value="ECO:0007669"/>
    <property type="project" value="UniProtKB-KW"/>
</dbReference>
<proteinExistence type="predicted"/>
<dbReference type="InterPro" id="IPR036388">
    <property type="entry name" value="WH-like_DNA-bd_sf"/>
</dbReference>
<evidence type="ECO:0000313" key="5">
    <source>
        <dbReference type="EMBL" id="TYC14591.1"/>
    </source>
</evidence>
<name>A0A5D0U7Q0_9ACTN</name>
<reference evidence="5 6" key="1">
    <citation type="submission" date="2019-08" db="EMBL/GenBank/DDBJ databases">
        <title>Actinomadura sp. nov. CYP1-5 isolated from mountain soil.</title>
        <authorList>
            <person name="Songsumanus A."/>
            <person name="Kuncharoen N."/>
            <person name="Kudo T."/>
            <person name="Yuki M."/>
            <person name="Igarashi Y."/>
            <person name="Tanasupawat S."/>
        </authorList>
    </citation>
    <scope>NUCLEOTIDE SEQUENCE [LARGE SCALE GENOMIC DNA]</scope>
    <source>
        <strain evidence="5 6">GKU157</strain>
    </source>
</reference>
<dbReference type="SUPFAM" id="SSF46785">
    <property type="entry name" value="Winged helix' DNA-binding domain"/>
    <property type="match status" value="1"/>
</dbReference>
<dbReference type="Proteomes" id="UP000322634">
    <property type="component" value="Unassembled WGS sequence"/>
</dbReference>
<dbReference type="Pfam" id="PF07729">
    <property type="entry name" value="FCD"/>
    <property type="match status" value="1"/>
</dbReference>
<keyword evidence="6" id="KW-1185">Reference proteome</keyword>
<dbReference type="PROSITE" id="PS50949">
    <property type="entry name" value="HTH_GNTR"/>
    <property type="match status" value="1"/>
</dbReference>
<protein>
    <submittedName>
        <fullName evidence="5">GntR family transcriptional regulator</fullName>
    </submittedName>
</protein>
<sequence length="222" mass="23906">MDPVADALVGLPELGGRDSLRGQVAEALRNALIGGKLRPGVVYSAPALAEEFGVSATPVREAMIDLVRDGLFEAVRNRGFRVVPLSARDLAELTELREMVEVPAVARLAGALPDDAPPRLRALAAETATEAGTGDLLRFLDADSRFHAELLALTQNRTLARTVLDLRSRSRMYGLVKPAAKDTMETAAAEHAELVDALADGDTAKAREIMLRHLDHVRNAWS</sequence>
<dbReference type="Gene3D" id="1.20.120.530">
    <property type="entry name" value="GntR ligand-binding domain-like"/>
    <property type="match status" value="1"/>
</dbReference>
<keyword evidence="1" id="KW-0805">Transcription regulation</keyword>
<dbReference type="RefSeq" id="WP_148350981.1">
    <property type="nucleotide sequence ID" value="NZ_JBHSBF010000036.1"/>
</dbReference>
<dbReference type="PANTHER" id="PTHR43537:SF45">
    <property type="entry name" value="GNTR FAMILY REGULATORY PROTEIN"/>
    <property type="match status" value="1"/>
</dbReference>
<dbReference type="Pfam" id="PF00392">
    <property type="entry name" value="GntR"/>
    <property type="match status" value="1"/>
</dbReference>
<evidence type="ECO:0000256" key="1">
    <source>
        <dbReference type="ARBA" id="ARBA00023015"/>
    </source>
</evidence>
<evidence type="ECO:0000256" key="2">
    <source>
        <dbReference type="ARBA" id="ARBA00023125"/>
    </source>
</evidence>
<dbReference type="InterPro" id="IPR036390">
    <property type="entry name" value="WH_DNA-bd_sf"/>
</dbReference>
<keyword evidence="2" id="KW-0238">DNA-binding</keyword>
<dbReference type="SMART" id="SM00345">
    <property type="entry name" value="HTH_GNTR"/>
    <property type="match status" value="1"/>
</dbReference>
<evidence type="ECO:0000259" key="4">
    <source>
        <dbReference type="PROSITE" id="PS50949"/>
    </source>
</evidence>
<comment type="caution">
    <text evidence="5">The sequence shown here is derived from an EMBL/GenBank/DDBJ whole genome shotgun (WGS) entry which is preliminary data.</text>
</comment>
<dbReference type="OrthoDB" id="3864082at2"/>
<evidence type="ECO:0000256" key="3">
    <source>
        <dbReference type="ARBA" id="ARBA00023163"/>
    </source>
</evidence>
<evidence type="ECO:0000313" key="6">
    <source>
        <dbReference type="Proteomes" id="UP000322634"/>
    </source>
</evidence>
<gene>
    <name evidence="5" type="ORF">FXF65_17255</name>
</gene>
<dbReference type="AlphaFoldDB" id="A0A5D0U7Q0"/>
<dbReference type="SMART" id="SM00895">
    <property type="entry name" value="FCD"/>
    <property type="match status" value="1"/>
</dbReference>
<dbReference type="InterPro" id="IPR000524">
    <property type="entry name" value="Tscrpt_reg_HTH_GntR"/>
</dbReference>
<dbReference type="CDD" id="cd07377">
    <property type="entry name" value="WHTH_GntR"/>
    <property type="match status" value="1"/>
</dbReference>
<dbReference type="InterPro" id="IPR008920">
    <property type="entry name" value="TF_FadR/GntR_C"/>
</dbReference>
<keyword evidence="3" id="KW-0804">Transcription</keyword>
<accession>A0A5D0U7Q0</accession>
<dbReference type="InterPro" id="IPR011711">
    <property type="entry name" value="GntR_C"/>
</dbReference>
<dbReference type="EMBL" id="VSFF01000006">
    <property type="protein sequence ID" value="TYC14591.1"/>
    <property type="molecule type" value="Genomic_DNA"/>
</dbReference>
<dbReference type="PANTHER" id="PTHR43537">
    <property type="entry name" value="TRANSCRIPTIONAL REGULATOR, GNTR FAMILY"/>
    <property type="match status" value="1"/>
</dbReference>